<organism evidence="1 2">
    <name type="scientific">Orchesella cincta</name>
    <name type="common">Springtail</name>
    <name type="synonym">Podura cincta</name>
    <dbReference type="NCBI Taxonomy" id="48709"/>
    <lineage>
        <taxon>Eukaryota</taxon>
        <taxon>Metazoa</taxon>
        <taxon>Ecdysozoa</taxon>
        <taxon>Arthropoda</taxon>
        <taxon>Hexapoda</taxon>
        <taxon>Collembola</taxon>
        <taxon>Entomobryomorpha</taxon>
        <taxon>Entomobryoidea</taxon>
        <taxon>Orchesellidae</taxon>
        <taxon>Orchesellinae</taxon>
        <taxon>Orchesella</taxon>
    </lineage>
</organism>
<accession>A0A1D2MF12</accession>
<evidence type="ECO:0000313" key="1">
    <source>
        <dbReference type="EMBL" id="ODM91441.1"/>
    </source>
</evidence>
<dbReference type="Proteomes" id="UP000094527">
    <property type="component" value="Unassembled WGS sequence"/>
</dbReference>
<comment type="caution">
    <text evidence="1">The sequence shown here is derived from an EMBL/GenBank/DDBJ whole genome shotgun (WGS) entry which is preliminary data.</text>
</comment>
<protein>
    <submittedName>
        <fullName evidence="1">Uncharacterized protein</fullName>
    </submittedName>
</protein>
<dbReference type="AlphaFoldDB" id="A0A1D2MF12"/>
<evidence type="ECO:0000313" key="2">
    <source>
        <dbReference type="Proteomes" id="UP000094527"/>
    </source>
</evidence>
<feature type="non-terminal residue" evidence="1">
    <location>
        <position position="1"/>
    </location>
</feature>
<feature type="non-terminal residue" evidence="1">
    <location>
        <position position="100"/>
    </location>
</feature>
<proteinExistence type="predicted"/>
<reference evidence="1 2" key="1">
    <citation type="journal article" date="2016" name="Genome Biol. Evol.">
        <title>Gene Family Evolution Reflects Adaptation to Soil Environmental Stressors in the Genome of the Collembolan Orchesella cincta.</title>
        <authorList>
            <person name="Faddeeva-Vakhrusheva A."/>
            <person name="Derks M.F."/>
            <person name="Anvar S.Y."/>
            <person name="Agamennone V."/>
            <person name="Suring W."/>
            <person name="Smit S."/>
            <person name="van Straalen N.M."/>
            <person name="Roelofs D."/>
        </authorList>
    </citation>
    <scope>NUCLEOTIDE SEQUENCE [LARGE SCALE GENOMIC DNA]</scope>
    <source>
        <tissue evidence="1">Mixed pool</tissue>
    </source>
</reference>
<name>A0A1D2MF12_ORCCI</name>
<gene>
    <name evidence="1" type="ORF">Ocin01_15233</name>
</gene>
<dbReference type="EMBL" id="LJIJ01001545">
    <property type="protein sequence ID" value="ODM91441.1"/>
    <property type="molecule type" value="Genomic_DNA"/>
</dbReference>
<sequence>LLLCSFELSERVEDVSSATCAEDPLSFAFNKLKYCSGRFVITFVCYFSTFQFTSIATCNSIFWDNILCPNFSKDFAPSFLFWRKWYGLDKLSGLHYASFT</sequence>
<keyword evidence="2" id="KW-1185">Reference proteome</keyword>